<feature type="compositionally biased region" description="Basic and acidic residues" evidence="4">
    <location>
        <begin position="85"/>
        <end position="102"/>
    </location>
</feature>
<feature type="compositionally biased region" description="Acidic residues" evidence="4">
    <location>
        <begin position="862"/>
        <end position="893"/>
    </location>
</feature>
<dbReference type="PANTHER" id="PTHR14396:SF10">
    <property type="entry name" value="CLASPIN"/>
    <property type="match status" value="1"/>
</dbReference>
<dbReference type="GeneTree" id="ENSGT00390000012738"/>
<feature type="region of interest" description="Disordered" evidence="4">
    <location>
        <begin position="1"/>
        <end position="174"/>
    </location>
</feature>
<feature type="compositionally biased region" description="Basic and acidic residues" evidence="4">
    <location>
        <begin position="189"/>
        <end position="212"/>
    </location>
</feature>
<feature type="compositionally biased region" description="Acidic residues" evidence="4">
    <location>
        <begin position="547"/>
        <end position="579"/>
    </location>
</feature>
<dbReference type="InterPro" id="IPR024146">
    <property type="entry name" value="Claspin"/>
</dbReference>
<feature type="compositionally biased region" description="Acidic residues" evidence="4">
    <location>
        <begin position="914"/>
        <end position="940"/>
    </location>
</feature>
<evidence type="ECO:0000256" key="3">
    <source>
        <dbReference type="ARBA" id="ARBA00023242"/>
    </source>
</evidence>
<dbReference type="AlphaFoldDB" id="A0A3B4ZFF7"/>
<dbReference type="PANTHER" id="PTHR14396">
    <property type="entry name" value="CLASPIN"/>
    <property type="match status" value="1"/>
</dbReference>
<feature type="compositionally biased region" description="Basic and acidic residues" evidence="4">
    <location>
        <begin position="536"/>
        <end position="546"/>
    </location>
</feature>
<keyword evidence="3" id="KW-0539">Nucleus</keyword>
<dbReference type="Ensembl" id="ENSSPAT00000000315.1">
    <property type="protein sequence ID" value="ENSSPAP00000000307.1"/>
    <property type="gene ID" value="ENSSPAG00000000098.1"/>
</dbReference>
<proteinExistence type="predicted"/>
<feature type="compositionally biased region" description="Polar residues" evidence="4">
    <location>
        <begin position="293"/>
        <end position="320"/>
    </location>
</feature>
<protein>
    <submittedName>
        <fullName evidence="5">Claspin</fullName>
    </submittedName>
</protein>
<feature type="region of interest" description="Disordered" evidence="4">
    <location>
        <begin position="186"/>
        <end position="212"/>
    </location>
</feature>
<dbReference type="GO" id="GO:0033314">
    <property type="term" value="P:mitotic DNA replication checkpoint signaling"/>
    <property type="evidence" value="ECO:0007669"/>
    <property type="project" value="TreeGrafter"/>
</dbReference>
<feature type="compositionally biased region" description="Gly residues" evidence="4">
    <location>
        <begin position="718"/>
        <end position="732"/>
    </location>
</feature>
<accession>A0A3B4ZFF7</accession>
<evidence type="ECO:0000256" key="4">
    <source>
        <dbReference type="SAM" id="MobiDB-lite"/>
    </source>
</evidence>
<feature type="region of interest" description="Disordered" evidence="4">
    <location>
        <begin position="527"/>
        <end position="585"/>
    </location>
</feature>
<feature type="compositionally biased region" description="Pro residues" evidence="4">
    <location>
        <begin position="266"/>
        <end position="278"/>
    </location>
</feature>
<gene>
    <name evidence="5" type="primary">CLSPN</name>
</gene>
<feature type="compositionally biased region" description="Acidic residues" evidence="4">
    <location>
        <begin position="163"/>
        <end position="174"/>
    </location>
</feature>
<feature type="region of interest" description="Disordered" evidence="4">
    <location>
        <begin position="262"/>
        <end position="418"/>
    </location>
</feature>
<feature type="compositionally biased region" description="Basic and acidic residues" evidence="4">
    <location>
        <begin position="370"/>
        <end position="380"/>
    </location>
</feature>
<dbReference type="GO" id="GO:0005634">
    <property type="term" value="C:nucleus"/>
    <property type="evidence" value="ECO:0007669"/>
    <property type="project" value="UniProtKB-SubCell"/>
</dbReference>
<dbReference type="GO" id="GO:0007095">
    <property type="term" value="P:mitotic G2 DNA damage checkpoint signaling"/>
    <property type="evidence" value="ECO:0007669"/>
    <property type="project" value="TreeGrafter"/>
</dbReference>
<name>A0A3B4ZFF7_9TELE</name>
<feature type="region of interest" description="Disordered" evidence="4">
    <location>
        <begin position="702"/>
        <end position="738"/>
    </location>
</feature>
<evidence type="ECO:0000256" key="1">
    <source>
        <dbReference type="ARBA" id="ARBA00004123"/>
    </source>
</evidence>
<reference evidence="5" key="1">
    <citation type="submission" date="2023-09" db="UniProtKB">
        <authorList>
            <consortium name="Ensembl"/>
        </authorList>
    </citation>
    <scope>IDENTIFICATION</scope>
</reference>
<feature type="compositionally biased region" description="Basic and acidic residues" evidence="4">
    <location>
        <begin position="122"/>
        <end position="142"/>
    </location>
</feature>
<feature type="compositionally biased region" description="Basic and acidic residues" evidence="4">
    <location>
        <begin position="55"/>
        <end position="66"/>
    </location>
</feature>
<sequence length="1024" mass="113419">DDDEEEIVALRKPHRNAIRDSDSEEEEAAAENSINMAEALVLSTSSGDEMETGGAEEKDERKERDVKKSKRIGRAPADSEDSEAEQEKRAETEELKKEVKSTKERKKREKSQRHREKKEKRSKAVEKLKKKERFSERDEDSPLPRALNDSGCQLGDTDLYDAGLDDEEDEEEESLDAIRAAVKQKMKKHKEDEEERKAARASKEAMKQLHSETQRLVRESMLGLPYHIPEPKTIDQFFKRRARPEACFYIIDESTTYSKMMLEAPLAPPAPVNPPSEPQQPSTEQQDPPPSLDLSSTQIQPLLQPAATSSPHQQSLSQPGETPENPDPEQESGPMLYLSESLQESATTDAVGKPASDSGEETSAVPAEQKAVESDSEALKTEPLPEGLVEPAAPQSLKAGSEPSVQQHSKLKKDKLARLKELGLDPPPVAKLCPDDGAFVQLELQQHNPGLEALKKRYLRHVHAPTRPQGERTVQLSIIRKDSTASGQEELLAESVTVTVKEGAEEPAAAKPGEKLVTLKQRLQSAMAQRRKQERARKAELNRLDNEDCGEEEEEEEDMTDESDEEEEEEKEEEEEEEGSVAQSIRSPSPVALKILLVVLFSTFQFRMLYFLLYRFSLWSPEEDDSLSLVKDNSHNSSFELAASMITSYQPVNNQRSAGRGISNSSFFRSPSPCLFRPSFPGSASKSSGKLSEPSLCLPVEDSQDLYAPPSPSADSGPLGGAGSGPGLGGDSQGRFSLEDDTHSQLLDADGFLNVGPRPGAPRSHKRQLILDSLDENAMDANMGELLGLCSGVFGSAEAGKGGGVGATQEDELLGLCSGAFPPTQAEEDEAEKVKEGLDEESDNTMDQLLGLCSGKFPSPGENEDDDGDDDDDGGESGDEQEDEGDDVEEEEMQAVRLTDYVDSEAELSGSDLGSDDEDADRGSEYEEEDLLEDLPSDEELQDQVNKIHMKQIMDDDKRRLRLYQERYLADGDLHSDGPGRARRFRWKNIGELTGEEDDDVDQTEVQRRKERLEREQWLREQVG</sequence>
<organism evidence="5">
    <name type="scientific">Stegastes partitus</name>
    <name type="common">bicolor damselfish</name>
    <dbReference type="NCBI Taxonomy" id="144197"/>
    <lineage>
        <taxon>Eukaryota</taxon>
        <taxon>Metazoa</taxon>
        <taxon>Chordata</taxon>
        <taxon>Craniata</taxon>
        <taxon>Vertebrata</taxon>
        <taxon>Euteleostomi</taxon>
        <taxon>Actinopterygii</taxon>
        <taxon>Neopterygii</taxon>
        <taxon>Teleostei</taxon>
        <taxon>Neoteleostei</taxon>
        <taxon>Acanthomorphata</taxon>
        <taxon>Ovalentaria</taxon>
        <taxon>Pomacentridae</taxon>
        <taxon>Stegastes</taxon>
    </lineage>
</organism>
<keyword evidence="2" id="KW-0597">Phosphoprotein</keyword>
<feature type="compositionally biased region" description="Basic residues" evidence="4">
    <location>
        <begin position="103"/>
        <end position="121"/>
    </location>
</feature>
<feature type="compositionally biased region" description="Low complexity" evidence="4">
    <location>
        <begin position="30"/>
        <end position="39"/>
    </location>
</feature>
<dbReference type="GO" id="GO:0010997">
    <property type="term" value="F:anaphase-promoting complex binding"/>
    <property type="evidence" value="ECO:0007669"/>
    <property type="project" value="TreeGrafter"/>
</dbReference>
<feature type="region of interest" description="Disordered" evidence="4">
    <location>
        <begin position="819"/>
        <end position="940"/>
    </location>
</feature>
<comment type="subcellular location">
    <subcellularLocation>
        <location evidence="1">Nucleus</location>
    </subcellularLocation>
</comment>
<evidence type="ECO:0000313" key="5">
    <source>
        <dbReference type="Ensembl" id="ENSSPAP00000000307.1"/>
    </source>
</evidence>
<evidence type="ECO:0000256" key="2">
    <source>
        <dbReference type="ARBA" id="ARBA00022553"/>
    </source>
</evidence>